<keyword evidence="1" id="KW-0472">Membrane</keyword>
<keyword evidence="1" id="KW-1133">Transmembrane helix</keyword>
<feature type="transmembrane region" description="Helical" evidence="1">
    <location>
        <begin position="101"/>
        <end position="125"/>
    </location>
</feature>
<feature type="transmembrane region" description="Helical" evidence="1">
    <location>
        <begin position="209"/>
        <end position="228"/>
    </location>
</feature>
<evidence type="ECO:0000313" key="3">
    <source>
        <dbReference type="EMBL" id="QNO42943.1"/>
    </source>
</evidence>
<dbReference type="EMBL" id="MT630781">
    <property type="protein sequence ID" value="QNO42943.1"/>
    <property type="molecule type" value="Genomic_DNA"/>
</dbReference>
<sequence>MELRVREAIRKGGGILIENPVIFVPAIGLGIISIAFLFFTVPFPRLTEITRFSLTMILFVILLLVGLFLSGMIIKMSYDATKVSASLSGSARFVAQKYGTLLKASIIFGFVVFLCSIPLLISWMFVIAKSFYVFIIPLVGSVILVVFLVIKLIFYGYAILIDESRAINSLKKSWNITKGKGNWCKVFVIALFFWILKEIPRGLASMLPLNVLAILMFFIIMFVTPWLYSSLTFAYIKLEEDVV</sequence>
<feature type="domain" description="DUF7847" evidence="2">
    <location>
        <begin position="3"/>
        <end position="207"/>
    </location>
</feature>
<evidence type="ECO:0000256" key="1">
    <source>
        <dbReference type="SAM" id="Phobius"/>
    </source>
</evidence>
<gene>
    <name evidence="3" type="ORF">FPLJOMBM_00035</name>
</gene>
<keyword evidence="1" id="KW-0812">Transmembrane</keyword>
<name>A0A7G9Y4K9_9EURY</name>
<accession>A0A7G9Y4K9</accession>
<proteinExistence type="predicted"/>
<feature type="transmembrane region" description="Helical" evidence="1">
    <location>
        <begin position="21"/>
        <end position="40"/>
    </location>
</feature>
<reference evidence="3" key="1">
    <citation type="submission" date="2020-06" db="EMBL/GenBank/DDBJ databases">
        <title>Unique genomic features of the anaerobic methanotrophic archaea.</title>
        <authorList>
            <person name="Chadwick G.L."/>
            <person name="Skennerton C.T."/>
            <person name="Laso-Perez R."/>
            <person name="Leu A.O."/>
            <person name="Speth D.R."/>
            <person name="Yu H."/>
            <person name="Morgan-Lang C."/>
            <person name="Hatzenpichler R."/>
            <person name="Goudeau D."/>
            <person name="Malmstrom R."/>
            <person name="Brazelton W.J."/>
            <person name="Woyke T."/>
            <person name="Hallam S.J."/>
            <person name="Tyson G.W."/>
            <person name="Wegener G."/>
            <person name="Boetius A."/>
            <person name="Orphan V."/>
        </authorList>
    </citation>
    <scope>NUCLEOTIDE SEQUENCE</scope>
</reference>
<protein>
    <recommendedName>
        <fullName evidence="2">DUF7847 domain-containing protein</fullName>
    </recommendedName>
</protein>
<feature type="transmembrane region" description="Helical" evidence="1">
    <location>
        <begin position="131"/>
        <end position="160"/>
    </location>
</feature>
<evidence type="ECO:0000259" key="2">
    <source>
        <dbReference type="Pfam" id="PF25231"/>
    </source>
</evidence>
<feature type="transmembrane region" description="Helical" evidence="1">
    <location>
        <begin position="181"/>
        <end position="197"/>
    </location>
</feature>
<organism evidence="3">
    <name type="scientific">Candidatus Methanogaster sp. ANME-2c ERB4</name>
    <dbReference type="NCBI Taxonomy" id="2759911"/>
    <lineage>
        <taxon>Archaea</taxon>
        <taxon>Methanobacteriati</taxon>
        <taxon>Methanobacteriota</taxon>
        <taxon>Stenosarchaea group</taxon>
        <taxon>Methanomicrobia</taxon>
        <taxon>Methanosarcinales</taxon>
        <taxon>ANME-2 cluster</taxon>
        <taxon>Candidatus Methanogasteraceae</taxon>
        <taxon>Candidatus Methanogaster</taxon>
    </lineage>
</organism>
<feature type="transmembrane region" description="Helical" evidence="1">
    <location>
        <begin position="52"/>
        <end position="74"/>
    </location>
</feature>
<dbReference type="Pfam" id="PF25231">
    <property type="entry name" value="DUF7847"/>
    <property type="match status" value="1"/>
</dbReference>
<dbReference type="AlphaFoldDB" id="A0A7G9Y4K9"/>
<dbReference type="InterPro" id="IPR057169">
    <property type="entry name" value="DUF7847"/>
</dbReference>